<dbReference type="GO" id="GO:0016301">
    <property type="term" value="F:kinase activity"/>
    <property type="evidence" value="ECO:0007669"/>
    <property type="project" value="UniProtKB-KW"/>
</dbReference>
<comment type="caution">
    <text evidence="3">The sequence shown here is derived from an EMBL/GenBank/DDBJ whole genome shotgun (WGS) entry which is preliminary data.</text>
</comment>
<keyword evidence="3" id="KW-0418">Kinase</keyword>
<organism evidence="3 4">
    <name type="scientific">Streptomyces griseoviridis</name>
    <dbReference type="NCBI Taxonomy" id="45398"/>
    <lineage>
        <taxon>Bacteria</taxon>
        <taxon>Bacillati</taxon>
        <taxon>Actinomycetota</taxon>
        <taxon>Actinomycetes</taxon>
        <taxon>Kitasatosporales</taxon>
        <taxon>Streptomycetaceae</taxon>
        <taxon>Streptomyces</taxon>
    </lineage>
</organism>
<dbReference type="CDD" id="cd16936">
    <property type="entry name" value="HATPase_RsbW-like"/>
    <property type="match status" value="1"/>
</dbReference>
<dbReference type="EMBL" id="JAURUD010000001">
    <property type="protein sequence ID" value="MDP9685979.1"/>
    <property type="molecule type" value="Genomic_DNA"/>
</dbReference>
<proteinExistence type="predicted"/>
<dbReference type="Proteomes" id="UP001231675">
    <property type="component" value="Unassembled WGS sequence"/>
</dbReference>
<dbReference type="SUPFAM" id="SSF55874">
    <property type="entry name" value="ATPase domain of HSP90 chaperone/DNA topoisomerase II/histidine kinase"/>
    <property type="match status" value="1"/>
</dbReference>
<feature type="domain" description="Histidine kinase/HSP90-like ATPase" evidence="2">
    <location>
        <begin position="55"/>
        <end position="143"/>
    </location>
</feature>
<keyword evidence="1" id="KW-0723">Serine/threonine-protein kinase</keyword>
<sequence length="144" mass="15307">MTPARRPDATGSSVLSTAVDFRGGSAMIPASRDIVHGFVRRLGEAGVAMSPAFPDAARLVASELVTNALRHAPGPCRLVLTLVEDEGQVEIAVSDTGDGFPTFLPRDPQRVGRHGLEIVTRLCDELITKPHAPGKTVYARLPLT</sequence>
<dbReference type="Gene3D" id="3.30.565.10">
    <property type="entry name" value="Histidine kinase-like ATPase, C-terminal domain"/>
    <property type="match status" value="1"/>
</dbReference>
<accession>A0ABT9LR32</accession>
<protein>
    <submittedName>
        <fullName evidence="3">Signal transduction histidine kinase</fullName>
    </submittedName>
</protein>
<gene>
    <name evidence="3" type="ORF">J2S47_006481</name>
</gene>
<dbReference type="PANTHER" id="PTHR35526">
    <property type="entry name" value="ANTI-SIGMA-F FACTOR RSBW-RELATED"/>
    <property type="match status" value="1"/>
</dbReference>
<evidence type="ECO:0000313" key="4">
    <source>
        <dbReference type="Proteomes" id="UP001231675"/>
    </source>
</evidence>
<keyword evidence="4" id="KW-1185">Reference proteome</keyword>
<keyword evidence="3" id="KW-0808">Transferase</keyword>
<dbReference type="Pfam" id="PF02518">
    <property type="entry name" value="HATPase_c"/>
    <property type="match status" value="1"/>
</dbReference>
<name>A0ABT9LR32_STRGD</name>
<dbReference type="PANTHER" id="PTHR35526:SF3">
    <property type="entry name" value="ANTI-SIGMA-F FACTOR RSBW"/>
    <property type="match status" value="1"/>
</dbReference>
<dbReference type="InterPro" id="IPR036890">
    <property type="entry name" value="HATPase_C_sf"/>
</dbReference>
<evidence type="ECO:0000259" key="2">
    <source>
        <dbReference type="Pfam" id="PF02518"/>
    </source>
</evidence>
<dbReference type="InterPro" id="IPR003594">
    <property type="entry name" value="HATPase_dom"/>
</dbReference>
<reference evidence="3 4" key="1">
    <citation type="submission" date="2023-07" db="EMBL/GenBank/DDBJ databases">
        <title>Sequencing the genomes of 1000 actinobacteria strains.</title>
        <authorList>
            <person name="Klenk H.-P."/>
        </authorList>
    </citation>
    <scope>NUCLEOTIDE SEQUENCE [LARGE SCALE GENOMIC DNA]</scope>
    <source>
        <strain evidence="3 4">DSM 40229</strain>
    </source>
</reference>
<evidence type="ECO:0000313" key="3">
    <source>
        <dbReference type="EMBL" id="MDP9685979.1"/>
    </source>
</evidence>
<evidence type="ECO:0000256" key="1">
    <source>
        <dbReference type="ARBA" id="ARBA00022527"/>
    </source>
</evidence>
<dbReference type="InterPro" id="IPR050267">
    <property type="entry name" value="Anti-sigma-factor_SerPK"/>
</dbReference>